<feature type="region of interest" description="Disordered" evidence="1">
    <location>
        <begin position="34"/>
        <end position="60"/>
    </location>
</feature>
<evidence type="ECO:0000256" key="1">
    <source>
        <dbReference type="SAM" id="MobiDB-lite"/>
    </source>
</evidence>
<comment type="caution">
    <text evidence="2">The sequence shown here is derived from an EMBL/GenBank/DDBJ whole genome shotgun (WGS) entry which is preliminary data.</text>
</comment>
<name>A0A8H2ZRI3_9HELO</name>
<proteinExistence type="predicted"/>
<gene>
    <name evidence="2" type="ORF">SCLTRI_LOCUS5651</name>
</gene>
<dbReference type="AlphaFoldDB" id="A0A8H2ZRI3"/>
<dbReference type="OrthoDB" id="5235678at2759"/>
<reference evidence="2" key="1">
    <citation type="submission" date="2020-10" db="EMBL/GenBank/DDBJ databases">
        <authorList>
            <person name="Kusch S."/>
        </authorList>
    </citation>
    <scope>NUCLEOTIDE SEQUENCE</scope>
    <source>
        <strain evidence="2">SwB9</strain>
    </source>
</reference>
<feature type="compositionally biased region" description="Polar residues" evidence="1">
    <location>
        <begin position="38"/>
        <end position="56"/>
    </location>
</feature>
<dbReference type="Proteomes" id="UP000624404">
    <property type="component" value="Unassembled WGS sequence"/>
</dbReference>
<sequence length="135" mass="15188">MASVKKAPKYQNIIKENKHSRQFIALLHNSVPQARCPPTNNFQPNDQTRLQQNQENHSQEEFSKAIENVDIPAGATTAILAEKEHPSPSDNKSHFTIIFEDDDGKLAKEWEDMEEYVSGSTLLVNLGFGPSSMCF</sequence>
<protein>
    <submittedName>
        <fullName evidence="2">63e1b67a-9275-40ab-bcb0-88781c9779bd</fullName>
    </submittedName>
</protein>
<accession>A0A8H2ZRI3</accession>
<keyword evidence="3" id="KW-1185">Reference proteome</keyword>
<organism evidence="2 3">
    <name type="scientific">Sclerotinia trifoliorum</name>
    <dbReference type="NCBI Taxonomy" id="28548"/>
    <lineage>
        <taxon>Eukaryota</taxon>
        <taxon>Fungi</taxon>
        <taxon>Dikarya</taxon>
        <taxon>Ascomycota</taxon>
        <taxon>Pezizomycotina</taxon>
        <taxon>Leotiomycetes</taxon>
        <taxon>Helotiales</taxon>
        <taxon>Sclerotiniaceae</taxon>
        <taxon>Sclerotinia</taxon>
    </lineage>
</organism>
<evidence type="ECO:0000313" key="3">
    <source>
        <dbReference type="Proteomes" id="UP000624404"/>
    </source>
</evidence>
<dbReference type="EMBL" id="CAJHIA010000017">
    <property type="protein sequence ID" value="CAD6445931.1"/>
    <property type="molecule type" value="Genomic_DNA"/>
</dbReference>
<evidence type="ECO:0000313" key="2">
    <source>
        <dbReference type="EMBL" id="CAD6445931.1"/>
    </source>
</evidence>